<evidence type="ECO:0008006" key="5">
    <source>
        <dbReference type="Google" id="ProtNLM"/>
    </source>
</evidence>
<keyword evidence="2" id="KW-0812">Transmembrane</keyword>
<feature type="transmembrane region" description="Helical" evidence="2">
    <location>
        <begin position="204"/>
        <end position="226"/>
    </location>
</feature>
<dbReference type="RefSeq" id="WP_197988910.1">
    <property type="nucleotide sequence ID" value="NZ_JACYXC010000001.1"/>
</dbReference>
<evidence type="ECO:0000313" key="3">
    <source>
        <dbReference type="EMBL" id="MBH5335338.1"/>
    </source>
</evidence>
<dbReference type="EMBL" id="JACYXC010000001">
    <property type="protein sequence ID" value="MBH5335338.1"/>
    <property type="molecule type" value="Genomic_DNA"/>
</dbReference>
<keyword evidence="4" id="KW-1185">Reference proteome</keyword>
<feature type="transmembrane region" description="Helical" evidence="2">
    <location>
        <begin position="175"/>
        <end position="198"/>
    </location>
</feature>
<dbReference type="Proteomes" id="UP000807371">
    <property type="component" value="Unassembled WGS sequence"/>
</dbReference>
<organism evidence="3 4">
    <name type="scientific">Streptomyces pactum</name>
    <dbReference type="NCBI Taxonomy" id="68249"/>
    <lineage>
        <taxon>Bacteria</taxon>
        <taxon>Bacillati</taxon>
        <taxon>Actinomycetota</taxon>
        <taxon>Actinomycetes</taxon>
        <taxon>Kitasatosporales</taxon>
        <taxon>Streptomycetaceae</taxon>
        <taxon>Streptomyces</taxon>
    </lineage>
</organism>
<proteinExistence type="predicted"/>
<evidence type="ECO:0000313" key="4">
    <source>
        <dbReference type="Proteomes" id="UP000807371"/>
    </source>
</evidence>
<gene>
    <name evidence="3" type="ORF">IHE55_11250</name>
</gene>
<keyword evidence="2" id="KW-0472">Membrane</keyword>
<feature type="region of interest" description="Disordered" evidence="1">
    <location>
        <begin position="1"/>
        <end position="60"/>
    </location>
</feature>
<evidence type="ECO:0000256" key="2">
    <source>
        <dbReference type="SAM" id="Phobius"/>
    </source>
</evidence>
<name>A0ABS0NJG5_9ACTN</name>
<sequence>MSVRTPSSPCPAPPFPPLSPPPSACPAPEDGPDAPGVPAARSGRPPADVAPTEPGTAFGPGREALRAARSRALAELAGHHLAERRTLLLWLGTALLVVGWLLAVPGVGYLADGDVFGAAAGGGCLLLAGALAAPSALALGQAAREDLRARAELRRWALLDRDPDRRAHWYVPRQARLLVLSALAVCGGGLALGLTAALSGPPGVLSFPAALGLGAVLAVMGGAGLLKAADFYRLVIRELGPPARPRGGAHR</sequence>
<keyword evidence="2" id="KW-1133">Transmembrane helix</keyword>
<feature type="transmembrane region" description="Helical" evidence="2">
    <location>
        <begin position="116"/>
        <end position="140"/>
    </location>
</feature>
<feature type="transmembrane region" description="Helical" evidence="2">
    <location>
        <begin position="87"/>
        <end position="110"/>
    </location>
</feature>
<evidence type="ECO:0000256" key="1">
    <source>
        <dbReference type="SAM" id="MobiDB-lite"/>
    </source>
</evidence>
<protein>
    <recommendedName>
        <fullName evidence="5">Integral membrane protein</fullName>
    </recommendedName>
</protein>
<feature type="compositionally biased region" description="Pro residues" evidence="1">
    <location>
        <begin position="8"/>
        <end position="25"/>
    </location>
</feature>
<comment type="caution">
    <text evidence="3">The sequence shown here is derived from an EMBL/GenBank/DDBJ whole genome shotgun (WGS) entry which is preliminary data.</text>
</comment>
<accession>A0ABS0NJG5</accession>
<reference evidence="3 4" key="1">
    <citation type="submission" date="2020-09" db="EMBL/GenBank/DDBJ databases">
        <title>Biosynthesis of the nuclear factor of activated T cells inhibitor NFAT-133 and its congeners in Streptomyces pactum.</title>
        <authorList>
            <person name="Zhou W."/>
            <person name="Posri P."/>
            <person name="Abugrain M.E."/>
            <person name="Weisberg A.J."/>
            <person name="Chang J.H."/>
            <person name="Mahmud T."/>
        </authorList>
    </citation>
    <scope>NUCLEOTIDE SEQUENCE [LARGE SCALE GENOMIC DNA]</scope>
    <source>
        <strain evidence="3 4">ATCC 27456</strain>
    </source>
</reference>